<evidence type="ECO:0000313" key="2">
    <source>
        <dbReference type="EMBL" id="MCC9627365.1"/>
    </source>
</evidence>
<dbReference type="EMBL" id="JAJKFT010000002">
    <property type="protein sequence ID" value="MCC9627365.1"/>
    <property type="molecule type" value="Genomic_DNA"/>
</dbReference>
<organism evidence="2 3">
    <name type="scientific">Blastopirellula sediminis</name>
    <dbReference type="NCBI Taxonomy" id="2894196"/>
    <lineage>
        <taxon>Bacteria</taxon>
        <taxon>Pseudomonadati</taxon>
        <taxon>Planctomycetota</taxon>
        <taxon>Planctomycetia</taxon>
        <taxon>Pirellulales</taxon>
        <taxon>Pirellulaceae</taxon>
        <taxon>Blastopirellula</taxon>
    </lineage>
</organism>
<name>A0A9X1MJA6_9BACT</name>
<gene>
    <name evidence="2" type="ORF">LOC68_03065</name>
</gene>
<dbReference type="Pfam" id="PF25191">
    <property type="entry name" value="DUF7832"/>
    <property type="match status" value="1"/>
</dbReference>
<dbReference type="Proteomes" id="UP001139103">
    <property type="component" value="Unassembled WGS sequence"/>
</dbReference>
<feature type="domain" description="DUF7832" evidence="1">
    <location>
        <begin position="2"/>
        <end position="116"/>
    </location>
</feature>
<dbReference type="RefSeq" id="WP_230215662.1">
    <property type="nucleotide sequence ID" value="NZ_JAJKFT010000002.1"/>
</dbReference>
<comment type="caution">
    <text evidence="2">The sequence shown here is derived from an EMBL/GenBank/DDBJ whole genome shotgun (WGS) entry which is preliminary data.</text>
</comment>
<evidence type="ECO:0000259" key="1">
    <source>
        <dbReference type="Pfam" id="PF25191"/>
    </source>
</evidence>
<dbReference type="AlphaFoldDB" id="A0A9X1MJA6"/>
<dbReference type="InterPro" id="IPR057154">
    <property type="entry name" value="DUF7832"/>
</dbReference>
<keyword evidence="3" id="KW-1185">Reference proteome</keyword>
<reference evidence="2" key="1">
    <citation type="submission" date="2021-11" db="EMBL/GenBank/DDBJ databases">
        <title>Genome sequence.</title>
        <authorList>
            <person name="Sun Q."/>
        </authorList>
    </citation>
    <scope>NUCLEOTIDE SEQUENCE</scope>
    <source>
        <strain evidence="2">JC732</strain>
    </source>
</reference>
<proteinExistence type="predicted"/>
<sequence>MKYDDASWHYEGDFPQGLPFEASATHTGMFLAWALLRGLGSPLHTEELEGDLQTLRRREITPGAYFLKVCDGKFSDTDLNPIGNRFAQDYFDFSTGEYLTDYEETLAEDLDDIYQVADTWENFDLLKPVLDEQFRDWIADQEED</sequence>
<evidence type="ECO:0000313" key="3">
    <source>
        <dbReference type="Proteomes" id="UP001139103"/>
    </source>
</evidence>
<protein>
    <recommendedName>
        <fullName evidence="1">DUF7832 domain-containing protein</fullName>
    </recommendedName>
</protein>
<accession>A0A9X1MJA6</accession>